<gene>
    <name evidence="1" type="ORF">OMM_08321</name>
</gene>
<dbReference type="AlphaFoldDB" id="A0A1V1P8M2"/>
<dbReference type="EMBL" id="ATBP01000317">
    <property type="protein sequence ID" value="ETR71123.1"/>
    <property type="molecule type" value="Genomic_DNA"/>
</dbReference>
<dbReference type="Proteomes" id="UP000189670">
    <property type="component" value="Unassembled WGS sequence"/>
</dbReference>
<accession>A0A1V1P8M2</accession>
<comment type="caution">
    <text evidence="1">The sequence shown here is derived from an EMBL/GenBank/DDBJ whole genome shotgun (WGS) entry which is preliminary data.</text>
</comment>
<name>A0A1V1P8M2_9BACT</name>
<evidence type="ECO:0000313" key="1">
    <source>
        <dbReference type="EMBL" id="ETR71123.1"/>
    </source>
</evidence>
<sequence>MSLKTLQKSSRLEIKAFQKPKDIKNIAKTHIPFSGSPQKHPYDSSRIILVSDPYSSNTFYFEFKTRDILYVEELPNVVTIDGETITMARIWVKKSSIALRCTPFVVEDTRGQDD</sequence>
<reference evidence="2" key="1">
    <citation type="submission" date="2012-11" db="EMBL/GenBank/DDBJ databases">
        <authorList>
            <person name="Lucero-Rivera Y.E."/>
            <person name="Tovar-Ramirez D."/>
        </authorList>
    </citation>
    <scope>NUCLEOTIDE SEQUENCE [LARGE SCALE GENOMIC DNA]</scope>
    <source>
        <strain evidence="2">Araruama</strain>
    </source>
</reference>
<protein>
    <submittedName>
        <fullName evidence="1">Inorganic pyrophosphatase</fullName>
    </submittedName>
</protein>
<proteinExistence type="predicted"/>
<evidence type="ECO:0000313" key="2">
    <source>
        <dbReference type="Proteomes" id="UP000189670"/>
    </source>
</evidence>
<organism evidence="1 2">
    <name type="scientific">Candidatus Magnetoglobus multicellularis str. Araruama</name>
    <dbReference type="NCBI Taxonomy" id="890399"/>
    <lineage>
        <taxon>Bacteria</taxon>
        <taxon>Pseudomonadati</taxon>
        <taxon>Thermodesulfobacteriota</taxon>
        <taxon>Desulfobacteria</taxon>
        <taxon>Desulfobacterales</taxon>
        <taxon>Desulfobacteraceae</taxon>
        <taxon>Candidatus Magnetoglobus</taxon>
    </lineage>
</organism>